<organism evidence="2 3">
    <name type="scientific">Gordonia rubripertincta</name>
    <name type="common">Rhodococcus corallinus</name>
    <dbReference type="NCBI Taxonomy" id="36822"/>
    <lineage>
        <taxon>Bacteria</taxon>
        <taxon>Bacillati</taxon>
        <taxon>Actinomycetota</taxon>
        <taxon>Actinomycetes</taxon>
        <taxon>Mycobacteriales</taxon>
        <taxon>Gordoniaceae</taxon>
        <taxon>Gordonia</taxon>
    </lineage>
</organism>
<accession>A0ABT4N6V9</accession>
<sequence length="250" mass="26405">MAVIAFCNQKGGSTKTATTIGLAAALSAAGKSVLLVDLDPQANLTTGLGIEPAEAEYTANDVFTEQTTLDEAVVATTWPHIDILAGTPALANREADAALDIHYRLRNALSDASRSWDHILIDTSPFVGKLMANGLAAADSVVIPTDASPDGARGVDAISESVILARRSFNERLEVAAIVIGRRERNGEQDFREQELRSKYEALVAKTVIPKRAAVVDAHGLAVPITTLKGSGAFAVTSAYRDLALELNLI</sequence>
<evidence type="ECO:0000313" key="3">
    <source>
        <dbReference type="Proteomes" id="UP001067235"/>
    </source>
</evidence>
<gene>
    <name evidence="2" type="ORF">O4213_26810</name>
</gene>
<dbReference type="InterPro" id="IPR027417">
    <property type="entry name" value="P-loop_NTPase"/>
</dbReference>
<dbReference type="InterPro" id="IPR025669">
    <property type="entry name" value="AAA_dom"/>
</dbReference>
<reference evidence="2" key="1">
    <citation type="submission" date="2022-12" db="EMBL/GenBank/DDBJ databases">
        <authorList>
            <person name="Krivoruchko A.V."/>
            <person name="Elkin A."/>
        </authorList>
    </citation>
    <scope>NUCLEOTIDE SEQUENCE</scope>
    <source>
        <strain evidence="2">IEGM 1388</strain>
    </source>
</reference>
<evidence type="ECO:0000313" key="2">
    <source>
        <dbReference type="EMBL" id="MCZ4553627.1"/>
    </source>
</evidence>
<dbReference type="CDD" id="cd02042">
    <property type="entry name" value="ParAB_family"/>
    <property type="match status" value="1"/>
</dbReference>
<dbReference type="Gene3D" id="3.40.50.300">
    <property type="entry name" value="P-loop containing nucleotide triphosphate hydrolases"/>
    <property type="match status" value="1"/>
</dbReference>
<dbReference type="Proteomes" id="UP001067235">
    <property type="component" value="Unassembled WGS sequence"/>
</dbReference>
<dbReference type="Pfam" id="PF13614">
    <property type="entry name" value="AAA_31"/>
    <property type="match status" value="1"/>
</dbReference>
<dbReference type="PANTHER" id="PTHR13696">
    <property type="entry name" value="P-LOOP CONTAINING NUCLEOSIDE TRIPHOSPHATE HYDROLASE"/>
    <property type="match status" value="1"/>
</dbReference>
<protein>
    <submittedName>
        <fullName evidence="2">ParA family protein</fullName>
    </submittedName>
</protein>
<comment type="caution">
    <text evidence="2">The sequence shown here is derived from an EMBL/GenBank/DDBJ whole genome shotgun (WGS) entry which is preliminary data.</text>
</comment>
<dbReference type="RefSeq" id="WP_301574292.1">
    <property type="nucleotide sequence ID" value="NZ_JAPWIE010000011.1"/>
</dbReference>
<name>A0ABT4N6V9_GORRU</name>
<keyword evidence="3" id="KW-1185">Reference proteome</keyword>
<dbReference type="InterPro" id="IPR050678">
    <property type="entry name" value="DNA_Partitioning_ATPase"/>
</dbReference>
<proteinExistence type="predicted"/>
<dbReference type="SUPFAM" id="SSF52540">
    <property type="entry name" value="P-loop containing nucleoside triphosphate hydrolases"/>
    <property type="match status" value="1"/>
</dbReference>
<dbReference type="PANTHER" id="PTHR13696:SF52">
    <property type="entry name" value="PARA FAMILY PROTEIN CT_582"/>
    <property type="match status" value="1"/>
</dbReference>
<dbReference type="EMBL" id="JAPWIE010000011">
    <property type="protein sequence ID" value="MCZ4553627.1"/>
    <property type="molecule type" value="Genomic_DNA"/>
</dbReference>
<dbReference type="PIRSF" id="PIRSF009320">
    <property type="entry name" value="Nuc_binding_HP_1000"/>
    <property type="match status" value="1"/>
</dbReference>
<feature type="domain" description="AAA" evidence="1">
    <location>
        <begin position="1"/>
        <end position="175"/>
    </location>
</feature>
<evidence type="ECO:0000259" key="1">
    <source>
        <dbReference type="Pfam" id="PF13614"/>
    </source>
</evidence>